<proteinExistence type="predicted"/>
<comment type="caution">
    <text evidence="1">The sequence shown here is derived from an EMBL/GenBank/DDBJ whole genome shotgun (WGS) entry which is preliminary data.</text>
</comment>
<organism evidence="1 2">
    <name type="scientific">Streblomastix strix</name>
    <dbReference type="NCBI Taxonomy" id="222440"/>
    <lineage>
        <taxon>Eukaryota</taxon>
        <taxon>Metamonada</taxon>
        <taxon>Preaxostyla</taxon>
        <taxon>Oxymonadida</taxon>
        <taxon>Streblomastigidae</taxon>
        <taxon>Streblomastix</taxon>
    </lineage>
</organism>
<protein>
    <submittedName>
        <fullName evidence="1">Uncharacterized protein</fullName>
    </submittedName>
</protein>
<accession>A0A5J4X4R8</accession>
<reference evidence="1 2" key="1">
    <citation type="submission" date="2019-03" db="EMBL/GenBank/DDBJ databases">
        <title>Single cell metagenomics reveals metabolic interactions within the superorganism composed of flagellate Streblomastix strix and complex community of Bacteroidetes bacteria on its surface.</title>
        <authorList>
            <person name="Treitli S.C."/>
            <person name="Kolisko M."/>
            <person name="Husnik F."/>
            <person name="Keeling P."/>
            <person name="Hampl V."/>
        </authorList>
    </citation>
    <scope>NUCLEOTIDE SEQUENCE [LARGE SCALE GENOMIC DNA]</scope>
    <source>
        <strain evidence="1">ST1C</strain>
    </source>
</reference>
<evidence type="ECO:0000313" key="2">
    <source>
        <dbReference type="Proteomes" id="UP000324800"/>
    </source>
</evidence>
<evidence type="ECO:0000313" key="1">
    <source>
        <dbReference type="EMBL" id="KAA6402221.1"/>
    </source>
</evidence>
<gene>
    <name evidence="1" type="ORF">EZS28_002255</name>
</gene>
<dbReference type="EMBL" id="SNRW01000268">
    <property type="protein sequence ID" value="KAA6402221.1"/>
    <property type="molecule type" value="Genomic_DNA"/>
</dbReference>
<sequence length="165" mass="18554">MIPHSDQGQNIQFISRKEIIDSNQPPLHYEPVQPQTNLNEPPPNWVYRDRQLYDEPANSSIVWPGFIRNHSLSAGKSEAEEQTSIILRRDFYTPLFSSLVHSPQFAAILSPMGLSKPGENVLHFLSTSTALSAIFTLPLENDCVGIIVRRVGNTLIIESVEETDE</sequence>
<feature type="non-terminal residue" evidence="1">
    <location>
        <position position="165"/>
    </location>
</feature>
<dbReference type="Proteomes" id="UP000324800">
    <property type="component" value="Unassembled WGS sequence"/>
</dbReference>
<dbReference type="AlphaFoldDB" id="A0A5J4X4R8"/>
<name>A0A5J4X4R8_9EUKA</name>